<feature type="compositionally biased region" description="Basic and acidic residues" evidence="1">
    <location>
        <begin position="1091"/>
        <end position="1101"/>
    </location>
</feature>
<dbReference type="OrthoDB" id="10018421at2759"/>
<feature type="domain" description="Reverse transcriptase" evidence="2">
    <location>
        <begin position="738"/>
        <end position="988"/>
    </location>
</feature>
<dbReference type="PANTHER" id="PTHR21301:SF10">
    <property type="entry name" value="REVERSE TRANSCRIPTASE DOMAIN-CONTAINING PROTEIN"/>
    <property type="match status" value="1"/>
</dbReference>
<reference evidence="3" key="1">
    <citation type="submission" date="2021-02" db="EMBL/GenBank/DDBJ databases">
        <authorList>
            <person name="Nowell W R."/>
        </authorList>
    </citation>
    <scope>NUCLEOTIDE SEQUENCE</scope>
</reference>
<dbReference type="InterPro" id="IPR058912">
    <property type="entry name" value="HTH_animal"/>
</dbReference>
<sequence length="1196" mass="138939">MLMNGLKYITPCQNRLSGKSKRNKSIEDTYDTISAKVKKCLGDNQTSITDQRANTAFSELEQRITDLYEKPLSRKLYRRSRREYKQVKNLQKFLHSRPDIIICQIDKSSGFYIGDAKTIELKAYEYMHTTKAYKVITDGHCPLPENLNAVQTLLGNLLQRKAITKELYGKLYPKINKLELAHFHGLPKVHKSGIPLRPIVAGIHAPTTLTSKFLNDLLAPIYLKVARKTTFIHSIDVVRQLEMYVDNGYFKSTTRFITADVKNLYTMIPRQGALETLIHFLLKHSNNRKIGVWSMKLSKQFIKENRLDYVQFVTQKNVEKYQQTTVEQLKQTEINLNQHKQIELGQSIDLHKLSTIILAFVRKGQHKLVADFQYKKSLLQFDTNDYHLVKTFYDLKPSEDQIISAKIIWQATMDKQKAEQNIAILKKRLYIKRLPASYSVLDHSIDNIEKMAKNLALHQDESATILSRRQKMIGQFKYDMILLEISTSEQIARNHTNIIASEKKKIIKSAGEQVPLPKLLIGVFFRRSSDGYVRKSSGWNNHRSNKLNKFGHIRLSSPIIEVAPYPSLNYIQYLANGLPFIPICQSHFSNLPITTRLTKQYDAFVNCFKNSFYDNRISSSDQRANDFFASIKDLLLISHTTPLPSKLLARARYEQQMIQTIKHTRNKHHIIIQRSDKSKVFHLASANSYHDKSLMYMEKTRAYQEIHSGINPIKDHYDHILTILKPLLNKKVINFSIWKQYMYPNIQTIELPHLYFIPKPHKIGTPLRPIISMIRSPAIGVSHFLDQCLRPVFDQATRQTTFINDIHFVRRLEFYCSIGLLTPTTNFITFDVTDLYTMIPRNGALIALEQFLNERATNGRINGMTINILMKLVEAVLDTNSFVYEGKYYKQIRGGAMGSPFTMTLANIYMLKWEQSLIEHQTAHNELYGRYIDDVFMTTNLPLDQINILLDQANNEDDNINITLSTGLTAQFLDVSVCNNQGQLKTTVFHKPAAAPYILPFQSDHPRHVHRNIIKGALYRAVRLCSHVKDFDEERLHIEVTLLLNGYPPKFISYHFKQFFKQNNAMSLMVELNDDTYRQLHHTLLHLPTRRERKQEQEQQRRQQQQQQNNSDGNELEIRNWNKSEIRVHFNYSSGPMSDFSQKLRQLWKKYYVYPGSLMNNVTLKIGPRTNKSLQHLLVKKKPPKSMLINVNSTKI</sequence>
<evidence type="ECO:0000259" key="2">
    <source>
        <dbReference type="PROSITE" id="PS50878"/>
    </source>
</evidence>
<proteinExistence type="predicted"/>
<organism evidence="3 4">
    <name type="scientific">Adineta steineri</name>
    <dbReference type="NCBI Taxonomy" id="433720"/>
    <lineage>
        <taxon>Eukaryota</taxon>
        <taxon>Metazoa</taxon>
        <taxon>Spiralia</taxon>
        <taxon>Gnathifera</taxon>
        <taxon>Rotifera</taxon>
        <taxon>Eurotatoria</taxon>
        <taxon>Bdelloidea</taxon>
        <taxon>Adinetida</taxon>
        <taxon>Adinetidae</taxon>
        <taxon>Adineta</taxon>
    </lineage>
</organism>
<protein>
    <recommendedName>
        <fullName evidence="2">Reverse transcriptase domain-containing protein</fullName>
    </recommendedName>
</protein>
<comment type="caution">
    <text evidence="3">The sequence shown here is derived from an EMBL/GenBank/DDBJ whole genome shotgun (WGS) entry which is preliminary data.</text>
</comment>
<accession>A0A815RBE5</accession>
<dbReference type="InterPro" id="IPR000477">
    <property type="entry name" value="RT_dom"/>
</dbReference>
<dbReference type="AlphaFoldDB" id="A0A815RBE5"/>
<dbReference type="Proteomes" id="UP000663891">
    <property type="component" value="Unassembled WGS sequence"/>
</dbReference>
<dbReference type="PROSITE" id="PS50878">
    <property type="entry name" value="RT_POL"/>
    <property type="match status" value="1"/>
</dbReference>
<evidence type="ECO:0000313" key="3">
    <source>
        <dbReference type="EMBL" id="CAF1474506.1"/>
    </source>
</evidence>
<dbReference type="Pfam" id="PF26215">
    <property type="entry name" value="HTH_animal"/>
    <property type="match status" value="1"/>
</dbReference>
<evidence type="ECO:0000256" key="1">
    <source>
        <dbReference type="SAM" id="MobiDB-lite"/>
    </source>
</evidence>
<evidence type="ECO:0000313" key="4">
    <source>
        <dbReference type="Proteomes" id="UP000663891"/>
    </source>
</evidence>
<feature type="region of interest" description="Disordered" evidence="1">
    <location>
        <begin position="1091"/>
        <end position="1116"/>
    </location>
</feature>
<dbReference type="EMBL" id="CAJNON010001602">
    <property type="protein sequence ID" value="CAF1474506.1"/>
    <property type="molecule type" value="Genomic_DNA"/>
</dbReference>
<dbReference type="PANTHER" id="PTHR21301">
    <property type="entry name" value="REVERSE TRANSCRIPTASE"/>
    <property type="match status" value="1"/>
</dbReference>
<gene>
    <name evidence="3" type="ORF">VCS650_LOCUS40808</name>
</gene>
<name>A0A815RBE5_9BILA</name>